<name>A0ABD3QWN5_9STRA</name>
<reference evidence="1 2" key="1">
    <citation type="submission" date="2024-10" db="EMBL/GenBank/DDBJ databases">
        <title>Updated reference genomes for cyclostephanoid diatoms.</title>
        <authorList>
            <person name="Roberts W.R."/>
            <person name="Alverson A.J."/>
        </authorList>
    </citation>
    <scope>NUCLEOTIDE SEQUENCE [LARGE SCALE GENOMIC DNA]</scope>
    <source>
        <strain evidence="1 2">AJA276-08</strain>
    </source>
</reference>
<organism evidence="1 2">
    <name type="scientific">Stephanodiscus triporus</name>
    <dbReference type="NCBI Taxonomy" id="2934178"/>
    <lineage>
        <taxon>Eukaryota</taxon>
        <taxon>Sar</taxon>
        <taxon>Stramenopiles</taxon>
        <taxon>Ochrophyta</taxon>
        <taxon>Bacillariophyta</taxon>
        <taxon>Coscinodiscophyceae</taxon>
        <taxon>Thalassiosirophycidae</taxon>
        <taxon>Stephanodiscales</taxon>
        <taxon>Stephanodiscaceae</taxon>
        <taxon>Stephanodiscus</taxon>
    </lineage>
</organism>
<proteinExistence type="predicted"/>
<protein>
    <submittedName>
        <fullName evidence="1">Uncharacterized protein</fullName>
    </submittedName>
</protein>
<comment type="caution">
    <text evidence="1">The sequence shown here is derived from an EMBL/GenBank/DDBJ whole genome shotgun (WGS) entry which is preliminary data.</text>
</comment>
<evidence type="ECO:0000313" key="2">
    <source>
        <dbReference type="Proteomes" id="UP001530315"/>
    </source>
</evidence>
<evidence type="ECO:0000313" key="1">
    <source>
        <dbReference type="EMBL" id="KAL3804578.1"/>
    </source>
</evidence>
<accession>A0ABD3QWN5</accession>
<dbReference type="EMBL" id="JALLAZ020000077">
    <property type="protein sequence ID" value="KAL3804578.1"/>
    <property type="molecule type" value="Genomic_DNA"/>
</dbReference>
<gene>
    <name evidence="1" type="ORF">ACHAW5_004581</name>
</gene>
<dbReference type="AlphaFoldDB" id="A0ABD3QWN5"/>
<dbReference type="Proteomes" id="UP001530315">
    <property type="component" value="Unassembled WGS sequence"/>
</dbReference>
<sequence length="569" mass="63258">MHDDNSSEASAALELLQIKHRKPSRDDCRATSDLLLAIFQSQHTTDADSSHHRHWVLMTTTGHRPSAAALLPAGDDDDAAYKYADAPRVVSGSFDLPMPIAHAHDERYLSPLQCYIRKICLEYFAATASNVTTKGRQTLVSEGRVGVRCSFCKYLPRGQQAAQATSFPNQIASIYSSVVMLQCRHFPFCSEMPASAREHVEALRKAGNATTNLCGTKRRDFWSYSARCMGFVDTDAGVQFIPRVADTLSSEMSYNDLEVVASPSTNDIEVFPESIAVGLPRLNFVSPFESESITESHEPITIEQLISGSTLVTLEDRDLVPDYVFLALAQLAPCQLIADDRIGAYRARPIGFTGMCCRYCQGCQPGPGFGKFFPNSIRSLAQTTTTQTIIKHITSKCMHVPRDVKDVITKLLHEAEEENKPAYAPKKSDTFDGRPKYGSRKEFFQRVWDRLHGNEEEAVSTSIQAGGIPEFDGSTVIAAIPSIEVVRPIPMRHPIPFSSSDVPPPLCRDNHYDYIEESCIGTQNLIGDKYRRVTIRGISLTSNEYKKRHFSAFASISEQNKKPRKTTQT</sequence>
<keyword evidence="2" id="KW-1185">Reference proteome</keyword>